<accession>A0AAJ4NNX2</accession>
<dbReference type="AlphaFoldDB" id="A0AAJ4NNX2"/>
<proteinExistence type="predicted"/>
<dbReference type="KEGG" id="fsr:KQR59_00040"/>
<protein>
    <submittedName>
        <fullName evidence="3">Uncharacterized protein</fullName>
    </submittedName>
</protein>
<dbReference type="RefSeq" id="WP_149368987.1">
    <property type="nucleotide sequence ID" value="NZ_CP076680.1"/>
</dbReference>
<evidence type="ECO:0000256" key="1">
    <source>
        <dbReference type="SAM" id="Coils"/>
    </source>
</evidence>
<keyword evidence="1" id="KW-0175">Coiled coil</keyword>
<gene>
    <name evidence="3" type="ORF">KQR59_00040</name>
</gene>
<dbReference type="Proteomes" id="UP000683421">
    <property type="component" value="Chromosome"/>
</dbReference>
<dbReference type="EMBL" id="CP076680">
    <property type="protein sequence ID" value="QWU99309.1"/>
    <property type="molecule type" value="Genomic_DNA"/>
</dbReference>
<evidence type="ECO:0000313" key="3">
    <source>
        <dbReference type="EMBL" id="QWU99309.1"/>
    </source>
</evidence>
<sequence length="62" mass="7216">MKKFLLGLAVVLLFNSIYAKNLELMQQNIQNANQNTNQNNNENKQQVSKQSQQLFNAYKDQN</sequence>
<feature type="signal peptide" evidence="2">
    <location>
        <begin position="1"/>
        <end position="19"/>
    </location>
</feature>
<feature type="coiled-coil region" evidence="1">
    <location>
        <begin position="15"/>
        <end position="53"/>
    </location>
</feature>
<name>A0AAJ4NNX2_9GAMM</name>
<keyword evidence="4" id="KW-1185">Reference proteome</keyword>
<evidence type="ECO:0000256" key="2">
    <source>
        <dbReference type="SAM" id="SignalP"/>
    </source>
</evidence>
<evidence type="ECO:0000313" key="4">
    <source>
        <dbReference type="Proteomes" id="UP000683421"/>
    </source>
</evidence>
<keyword evidence="2" id="KW-0732">Signal</keyword>
<organism evidence="3 4">
    <name type="scientific">Francisella salimarina</name>
    <dbReference type="NCBI Taxonomy" id="2599927"/>
    <lineage>
        <taxon>Bacteria</taxon>
        <taxon>Pseudomonadati</taxon>
        <taxon>Pseudomonadota</taxon>
        <taxon>Gammaproteobacteria</taxon>
        <taxon>Thiotrichales</taxon>
        <taxon>Francisellaceae</taxon>
        <taxon>Francisella</taxon>
    </lineage>
</organism>
<feature type="chain" id="PRO_5042487211" evidence="2">
    <location>
        <begin position="20"/>
        <end position="62"/>
    </location>
</feature>
<reference evidence="3 4" key="1">
    <citation type="submission" date="2021-06" db="EMBL/GenBank/DDBJ databases">
        <title>Ulceroglandular infection and bacteremia caused by Francisella salimarina in an immunocompromised patient, France.</title>
        <authorList>
            <person name="Hennebique A."/>
            <person name="Caspar Y."/>
            <person name="Maurin M."/>
            <person name="Boisset S."/>
            <person name="Pelloux I."/>
            <person name="Gallego-Hernanz M.P."/>
            <person name="Burucoa C."/>
            <person name="Cazenave-Roblot F."/>
            <person name="Plouzeau C."/>
            <person name="Rammaert B."/>
        </authorList>
    </citation>
    <scope>NUCLEOTIDE SEQUENCE [LARGE SCALE GENOMIC DNA]</scope>
    <source>
        <strain evidence="3 4">CHUGA-F75</strain>
    </source>
</reference>